<sequence>MIGTIAVSIKGKDFPARMFGNIIACLLGVWLGDELLCLVSFVRGCVYIGAIVLILIVSFIVKVARR</sequence>
<dbReference type="EMBL" id="JARMDB010000030">
    <property type="protein sequence ID" value="MED1569014.1"/>
    <property type="molecule type" value="Genomic_DNA"/>
</dbReference>
<keyword evidence="3" id="KW-1185">Reference proteome</keyword>
<dbReference type="Proteomes" id="UP001309448">
    <property type="component" value="Unassembled WGS sequence"/>
</dbReference>
<evidence type="ECO:0000313" key="3">
    <source>
        <dbReference type="Proteomes" id="UP001309448"/>
    </source>
</evidence>
<proteinExistence type="predicted"/>
<evidence type="ECO:0000313" key="2">
    <source>
        <dbReference type="EMBL" id="MED1569014.1"/>
    </source>
</evidence>
<keyword evidence="1" id="KW-0812">Transmembrane</keyword>
<reference evidence="2 3" key="1">
    <citation type="submission" date="2023-03" db="EMBL/GenBank/DDBJ databases">
        <title>Bacillus Genome Sequencing.</title>
        <authorList>
            <person name="Dunlap C."/>
        </authorList>
    </citation>
    <scope>NUCLEOTIDE SEQUENCE [LARGE SCALE GENOMIC DNA]</scope>
    <source>
        <strain evidence="2 3">B-615</strain>
    </source>
</reference>
<name>A0ABU6N2D8_9BACI</name>
<keyword evidence="1" id="KW-0472">Membrane</keyword>
<dbReference type="RefSeq" id="WP_327921868.1">
    <property type="nucleotide sequence ID" value="NZ_JARLYQ010000049.1"/>
</dbReference>
<feature type="transmembrane region" description="Helical" evidence="1">
    <location>
        <begin position="14"/>
        <end position="32"/>
    </location>
</feature>
<protein>
    <submittedName>
        <fullName evidence="2">GlsB/YeaQ/YmgE family stress response membrane protein</fullName>
    </submittedName>
</protein>
<accession>A0ABU6N2D8</accession>
<organism evidence="2 3">
    <name type="scientific">Bacillus paramycoides</name>
    <dbReference type="NCBI Taxonomy" id="2026194"/>
    <lineage>
        <taxon>Bacteria</taxon>
        <taxon>Bacillati</taxon>
        <taxon>Bacillota</taxon>
        <taxon>Bacilli</taxon>
        <taxon>Bacillales</taxon>
        <taxon>Bacillaceae</taxon>
        <taxon>Bacillus</taxon>
        <taxon>Bacillus cereus group</taxon>
    </lineage>
</organism>
<gene>
    <name evidence="2" type="ORF">P4U88_24735</name>
</gene>
<comment type="caution">
    <text evidence="2">The sequence shown here is derived from an EMBL/GenBank/DDBJ whole genome shotgun (WGS) entry which is preliminary data.</text>
</comment>
<keyword evidence="1" id="KW-1133">Transmembrane helix</keyword>
<feature type="transmembrane region" description="Helical" evidence="1">
    <location>
        <begin position="38"/>
        <end position="61"/>
    </location>
</feature>
<evidence type="ECO:0000256" key="1">
    <source>
        <dbReference type="SAM" id="Phobius"/>
    </source>
</evidence>